<evidence type="ECO:0000313" key="1">
    <source>
        <dbReference type="EMBL" id="EDY22421.1"/>
    </source>
</evidence>
<dbReference type="RefSeq" id="WP_006977873.1">
    <property type="nucleotide sequence ID" value="NZ_ABVL01000001.1"/>
</dbReference>
<gene>
    <name evidence="1" type="ORF">CfE428DRAFT_0546</name>
</gene>
<dbReference type="InParanoid" id="B4CV33"/>
<proteinExistence type="predicted"/>
<name>B4CV33_9BACT</name>
<comment type="caution">
    <text evidence="1">The sequence shown here is derived from an EMBL/GenBank/DDBJ whole genome shotgun (WGS) entry which is preliminary data.</text>
</comment>
<dbReference type="Proteomes" id="UP000005824">
    <property type="component" value="Unassembled WGS sequence"/>
</dbReference>
<accession>B4CV33</accession>
<sequence length="118" mass="13246">MSFVDSDLSPLRDPKAVARAVAEARRNHALDESKPLHQPSPHLILQLDIPISVLGKEGDDFCPAERNVREIDLGAERPVQSADLGKTRFRVSGKLWHAVTVHHLRPIMMKVTAWERAK</sequence>
<organism evidence="1 2">
    <name type="scientific">Chthoniobacter flavus Ellin428</name>
    <dbReference type="NCBI Taxonomy" id="497964"/>
    <lineage>
        <taxon>Bacteria</taxon>
        <taxon>Pseudomonadati</taxon>
        <taxon>Verrucomicrobiota</taxon>
        <taxon>Spartobacteria</taxon>
        <taxon>Chthoniobacterales</taxon>
        <taxon>Chthoniobacteraceae</taxon>
        <taxon>Chthoniobacter</taxon>
    </lineage>
</organism>
<dbReference type="STRING" id="497964.CfE428DRAFT_0546"/>
<dbReference type="AlphaFoldDB" id="B4CV33"/>
<evidence type="ECO:0000313" key="2">
    <source>
        <dbReference type="Proteomes" id="UP000005824"/>
    </source>
</evidence>
<dbReference type="EMBL" id="ABVL01000001">
    <property type="protein sequence ID" value="EDY22421.1"/>
    <property type="molecule type" value="Genomic_DNA"/>
</dbReference>
<reference evidence="1 2" key="1">
    <citation type="journal article" date="2011" name="J. Bacteriol.">
        <title>Genome sequence of Chthoniobacter flavus Ellin428, an aerobic heterotrophic soil bacterium.</title>
        <authorList>
            <person name="Kant R."/>
            <person name="van Passel M.W."/>
            <person name="Palva A."/>
            <person name="Lucas S."/>
            <person name="Lapidus A."/>
            <person name="Glavina Del Rio T."/>
            <person name="Dalin E."/>
            <person name="Tice H."/>
            <person name="Bruce D."/>
            <person name="Goodwin L."/>
            <person name="Pitluck S."/>
            <person name="Larimer F.W."/>
            <person name="Land M.L."/>
            <person name="Hauser L."/>
            <person name="Sangwan P."/>
            <person name="de Vos W.M."/>
            <person name="Janssen P.H."/>
            <person name="Smidt H."/>
        </authorList>
    </citation>
    <scope>NUCLEOTIDE SEQUENCE [LARGE SCALE GENOMIC DNA]</scope>
    <source>
        <strain evidence="1 2">Ellin428</strain>
    </source>
</reference>
<protein>
    <submittedName>
        <fullName evidence="1">Uncharacterized protein</fullName>
    </submittedName>
</protein>
<keyword evidence="2" id="KW-1185">Reference proteome</keyword>